<evidence type="ECO:0000313" key="1">
    <source>
        <dbReference type="EMBL" id="KAJ8674201.1"/>
    </source>
</evidence>
<reference evidence="1" key="1">
    <citation type="submission" date="2023-04" db="EMBL/GenBank/DDBJ databases">
        <title>A chromosome-level genome assembly of the parasitoid wasp Eretmocerus hayati.</title>
        <authorList>
            <person name="Zhong Y."/>
            <person name="Liu S."/>
            <person name="Liu Y."/>
        </authorList>
    </citation>
    <scope>NUCLEOTIDE SEQUENCE</scope>
    <source>
        <strain evidence="1">ZJU_SS_LIU_2023</strain>
    </source>
</reference>
<name>A0ACC2NUB4_9HYME</name>
<dbReference type="Proteomes" id="UP001239111">
    <property type="component" value="Chromosome 3"/>
</dbReference>
<proteinExistence type="predicted"/>
<comment type="caution">
    <text evidence="1">The sequence shown here is derived from an EMBL/GenBank/DDBJ whole genome shotgun (WGS) entry which is preliminary data.</text>
</comment>
<protein>
    <submittedName>
        <fullName evidence="1">Uncharacterized protein</fullName>
    </submittedName>
</protein>
<gene>
    <name evidence="1" type="ORF">QAD02_005463</name>
</gene>
<evidence type="ECO:0000313" key="2">
    <source>
        <dbReference type="Proteomes" id="UP001239111"/>
    </source>
</evidence>
<keyword evidence="2" id="KW-1185">Reference proteome</keyword>
<dbReference type="EMBL" id="CM056743">
    <property type="protein sequence ID" value="KAJ8674201.1"/>
    <property type="molecule type" value="Genomic_DNA"/>
</dbReference>
<accession>A0ACC2NUB4</accession>
<organism evidence="1 2">
    <name type="scientific">Eretmocerus hayati</name>
    <dbReference type="NCBI Taxonomy" id="131215"/>
    <lineage>
        <taxon>Eukaryota</taxon>
        <taxon>Metazoa</taxon>
        <taxon>Ecdysozoa</taxon>
        <taxon>Arthropoda</taxon>
        <taxon>Hexapoda</taxon>
        <taxon>Insecta</taxon>
        <taxon>Pterygota</taxon>
        <taxon>Neoptera</taxon>
        <taxon>Endopterygota</taxon>
        <taxon>Hymenoptera</taxon>
        <taxon>Apocrita</taxon>
        <taxon>Proctotrupomorpha</taxon>
        <taxon>Chalcidoidea</taxon>
        <taxon>Aphelinidae</taxon>
        <taxon>Aphelininae</taxon>
        <taxon>Eretmocerus</taxon>
    </lineage>
</organism>
<sequence>MEQAERTDWARVYRPPVPGSSRYADPACLSGDLVAAEQRLRHDDVYVYEYGGYAARGPSLPEIRGPSPFGRELLHSLDKLELRPRSQQYHLPQLHQHQHCLRQEQLLHHPDLHPHGHHLAASSWCGVTDRPYATLPQRRRRRRGSSTATPASNFIGGRPVSRCSAAAAIELSQHFKPRDVARLSGYPSSLRDLKYLEIEAILGRDPVSLTPPSSRLVSAVGARAQDNLITTATTTTMNPKMQGIVRRPGKVRYEPEYRLRADDNSLALVFYKTCYL</sequence>